<comment type="caution">
    <text evidence="1">The sequence shown here is derived from an EMBL/GenBank/DDBJ whole genome shotgun (WGS) entry which is preliminary data.</text>
</comment>
<dbReference type="AlphaFoldDB" id="A0ABD2N6D7"/>
<dbReference type="Proteomes" id="UP001516400">
    <property type="component" value="Unassembled WGS sequence"/>
</dbReference>
<gene>
    <name evidence="1" type="ORF">HHI36_015708</name>
</gene>
<evidence type="ECO:0000313" key="2">
    <source>
        <dbReference type="Proteomes" id="UP001516400"/>
    </source>
</evidence>
<reference evidence="1 2" key="1">
    <citation type="journal article" date="2021" name="BMC Biol.">
        <title>Horizontally acquired antibacterial genes associated with adaptive radiation of ladybird beetles.</title>
        <authorList>
            <person name="Li H.S."/>
            <person name="Tang X.F."/>
            <person name="Huang Y.H."/>
            <person name="Xu Z.Y."/>
            <person name="Chen M.L."/>
            <person name="Du X.Y."/>
            <person name="Qiu B.Y."/>
            <person name="Chen P.T."/>
            <person name="Zhang W."/>
            <person name="Slipinski A."/>
            <person name="Escalona H.E."/>
            <person name="Waterhouse R.M."/>
            <person name="Zwick A."/>
            <person name="Pang H."/>
        </authorList>
    </citation>
    <scope>NUCLEOTIDE SEQUENCE [LARGE SCALE GENOMIC DNA]</scope>
    <source>
        <strain evidence="1">SYSU2018</strain>
    </source>
</reference>
<dbReference type="EMBL" id="JABFTP020000062">
    <property type="protein sequence ID" value="KAL3274303.1"/>
    <property type="molecule type" value="Genomic_DNA"/>
</dbReference>
<keyword evidence="2" id="KW-1185">Reference proteome</keyword>
<accession>A0ABD2N6D7</accession>
<proteinExistence type="predicted"/>
<sequence>MSEKVCRTEKNKKDKLNIKTKVLMELLSEGKRETIEYVELNKTTRKMIEEDLRKHQEEGVEKILERNKGLKCLRISHGKLVITALRNKQEDEEKDPKRSLNSWKKSIKIYIPPR</sequence>
<name>A0ABD2N6D7_9CUCU</name>
<evidence type="ECO:0000313" key="1">
    <source>
        <dbReference type="EMBL" id="KAL3274303.1"/>
    </source>
</evidence>
<organism evidence="1 2">
    <name type="scientific">Cryptolaemus montrouzieri</name>
    <dbReference type="NCBI Taxonomy" id="559131"/>
    <lineage>
        <taxon>Eukaryota</taxon>
        <taxon>Metazoa</taxon>
        <taxon>Ecdysozoa</taxon>
        <taxon>Arthropoda</taxon>
        <taxon>Hexapoda</taxon>
        <taxon>Insecta</taxon>
        <taxon>Pterygota</taxon>
        <taxon>Neoptera</taxon>
        <taxon>Endopterygota</taxon>
        <taxon>Coleoptera</taxon>
        <taxon>Polyphaga</taxon>
        <taxon>Cucujiformia</taxon>
        <taxon>Coccinelloidea</taxon>
        <taxon>Coccinellidae</taxon>
        <taxon>Scymninae</taxon>
        <taxon>Scymnini</taxon>
        <taxon>Cryptolaemus</taxon>
    </lineage>
</organism>
<protein>
    <submittedName>
        <fullName evidence="1">Uncharacterized protein</fullName>
    </submittedName>
</protein>